<evidence type="ECO:0000313" key="4">
    <source>
        <dbReference type="EMBL" id="ACD93893.1"/>
    </source>
</evidence>
<dbReference type="Proteomes" id="UP000002420">
    <property type="component" value="Chromosome"/>
</dbReference>
<feature type="active site" description="Proton donor" evidence="2">
    <location>
        <position position="36"/>
    </location>
</feature>
<feature type="short sequence motif" description="HXTX 1" evidence="2">
    <location>
        <begin position="36"/>
        <end position="39"/>
    </location>
</feature>
<comment type="function">
    <text evidence="2">Hydrolyzes RNA 2',3'-cyclic phosphodiester to an RNA 2'-phosphomonoester.</text>
</comment>
<sequence>MRLFVAIELPEAVQQQLSLLHAELTGVRWVRPEQLHLTLAFLGEVAEVQLGQLTEALGQIRCQPFTLQFGRLGCFPDQRHPRVFWIGLEPNPALQQLAQQVRAAVRACGITLEERLFSPHITLARLKEADPRQVAALLTQQPVLPEVAVDAFLLVQSSLSARGAQHRVLRRFATPPHPTWPTAG</sequence>
<dbReference type="PANTHER" id="PTHR35561:SF1">
    <property type="entry name" value="RNA 2',3'-CYCLIC PHOSPHODIESTERASE"/>
    <property type="match status" value="1"/>
</dbReference>
<evidence type="ECO:0000259" key="3">
    <source>
        <dbReference type="Pfam" id="PF02834"/>
    </source>
</evidence>
<dbReference type="AlphaFoldDB" id="B3EA65"/>
<evidence type="ECO:0000256" key="1">
    <source>
        <dbReference type="ARBA" id="ARBA00022801"/>
    </source>
</evidence>
<reference evidence="4 5" key="1">
    <citation type="submission" date="2008-05" db="EMBL/GenBank/DDBJ databases">
        <title>Complete sequence of chromosome of Geobacter lovleyi SZ.</title>
        <authorList>
            <consortium name="US DOE Joint Genome Institute"/>
            <person name="Lucas S."/>
            <person name="Copeland A."/>
            <person name="Lapidus A."/>
            <person name="Glavina del Rio T."/>
            <person name="Dalin E."/>
            <person name="Tice H."/>
            <person name="Bruce D."/>
            <person name="Goodwin L."/>
            <person name="Pitluck S."/>
            <person name="Chertkov O."/>
            <person name="Meincke L."/>
            <person name="Brettin T."/>
            <person name="Detter J.C."/>
            <person name="Han C."/>
            <person name="Tapia R."/>
            <person name="Kuske C.R."/>
            <person name="Schmutz J."/>
            <person name="Larimer F."/>
            <person name="Land M."/>
            <person name="Hauser L."/>
            <person name="Kyrpides N."/>
            <person name="Mikhailova N."/>
            <person name="Sung Y."/>
            <person name="Fletcher K.E."/>
            <person name="Ritalahti K.M."/>
            <person name="Loeffler F.E."/>
            <person name="Richardson P."/>
        </authorList>
    </citation>
    <scope>NUCLEOTIDE SEQUENCE [LARGE SCALE GENOMIC DNA]</scope>
    <source>
        <strain evidence="5">ATCC BAA-1151 / DSM 17278 / SZ</strain>
    </source>
</reference>
<comment type="similarity">
    <text evidence="2">Belongs to the 2H phosphoesterase superfamily. ThpR family.</text>
</comment>
<comment type="catalytic activity">
    <reaction evidence="2">
        <text>a 3'-end 2',3'-cyclophospho-ribonucleotide-RNA + H2O = a 3'-end 2'-phospho-ribonucleotide-RNA + H(+)</text>
        <dbReference type="Rhea" id="RHEA:11828"/>
        <dbReference type="Rhea" id="RHEA-COMP:10464"/>
        <dbReference type="Rhea" id="RHEA-COMP:17353"/>
        <dbReference type="ChEBI" id="CHEBI:15377"/>
        <dbReference type="ChEBI" id="CHEBI:15378"/>
        <dbReference type="ChEBI" id="CHEBI:83064"/>
        <dbReference type="ChEBI" id="CHEBI:173113"/>
        <dbReference type="EC" id="3.1.4.58"/>
    </reaction>
</comment>
<organism evidence="4 5">
    <name type="scientific">Trichlorobacter lovleyi (strain ATCC BAA-1151 / DSM 17278 / SZ)</name>
    <name type="common">Geobacter lovleyi</name>
    <dbReference type="NCBI Taxonomy" id="398767"/>
    <lineage>
        <taxon>Bacteria</taxon>
        <taxon>Pseudomonadati</taxon>
        <taxon>Thermodesulfobacteriota</taxon>
        <taxon>Desulfuromonadia</taxon>
        <taxon>Geobacterales</taxon>
        <taxon>Geobacteraceae</taxon>
        <taxon>Trichlorobacter</taxon>
    </lineage>
</organism>
<dbReference type="eggNOG" id="COG1514">
    <property type="taxonomic scope" value="Bacteria"/>
</dbReference>
<evidence type="ECO:0000313" key="5">
    <source>
        <dbReference type="Proteomes" id="UP000002420"/>
    </source>
</evidence>
<keyword evidence="1 2" id="KW-0378">Hydrolase</keyword>
<dbReference type="EC" id="3.1.4.58" evidence="2"/>
<evidence type="ECO:0000256" key="2">
    <source>
        <dbReference type="HAMAP-Rule" id="MF_01940"/>
    </source>
</evidence>
<keyword evidence="4" id="KW-0436">Ligase</keyword>
<proteinExistence type="inferred from homology"/>
<feature type="domain" description="Phosphoesterase HXTX" evidence="3">
    <location>
        <begin position="7"/>
        <end position="85"/>
    </location>
</feature>
<dbReference type="PANTHER" id="PTHR35561">
    <property type="entry name" value="RNA 2',3'-CYCLIC PHOSPHODIESTERASE"/>
    <property type="match status" value="1"/>
</dbReference>
<dbReference type="GO" id="GO:0004113">
    <property type="term" value="F:2',3'-cyclic-nucleotide 3'-phosphodiesterase activity"/>
    <property type="evidence" value="ECO:0007669"/>
    <property type="project" value="InterPro"/>
</dbReference>
<dbReference type="NCBIfam" id="TIGR02258">
    <property type="entry name" value="2_5_ligase"/>
    <property type="match status" value="1"/>
</dbReference>
<name>B3EA65_TRIL1</name>
<feature type="active site" description="Proton acceptor" evidence="2">
    <location>
        <position position="120"/>
    </location>
</feature>
<dbReference type="SUPFAM" id="SSF55144">
    <property type="entry name" value="LigT-like"/>
    <property type="match status" value="1"/>
</dbReference>
<dbReference type="EMBL" id="CP001089">
    <property type="protein sequence ID" value="ACD93893.1"/>
    <property type="molecule type" value="Genomic_DNA"/>
</dbReference>
<dbReference type="Pfam" id="PF02834">
    <property type="entry name" value="LigT_PEase"/>
    <property type="match status" value="2"/>
</dbReference>
<dbReference type="InterPro" id="IPR009097">
    <property type="entry name" value="Cyclic_Pdiesterase"/>
</dbReference>
<protein>
    <recommendedName>
        <fullName evidence="2">RNA 2',3'-cyclic phosphodiesterase</fullName>
        <shortName evidence="2">RNA 2',3'-CPDase</shortName>
        <ecNumber evidence="2">3.1.4.58</ecNumber>
    </recommendedName>
</protein>
<dbReference type="STRING" id="398767.Glov_0159"/>
<dbReference type="KEGG" id="glo:Glov_0159"/>
<feature type="short sequence motif" description="HXTX 2" evidence="2">
    <location>
        <begin position="120"/>
        <end position="123"/>
    </location>
</feature>
<dbReference type="OrthoDB" id="9793819at2"/>
<dbReference type="RefSeq" id="WP_012468251.1">
    <property type="nucleotide sequence ID" value="NC_010814.1"/>
</dbReference>
<accession>B3EA65</accession>
<gene>
    <name evidence="4" type="ordered locus">Glov_0159</name>
</gene>
<keyword evidence="5" id="KW-1185">Reference proteome</keyword>
<dbReference type="HOGENOM" id="CLU_081251_0_1_7"/>
<dbReference type="GO" id="GO:0008664">
    <property type="term" value="F:RNA 2',3'-cyclic 3'-phosphodiesterase activity"/>
    <property type="evidence" value="ECO:0007669"/>
    <property type="project" value="UniProtKB-EC"/>
</dbReference>
<dbReference type="InterPro" id="IPR004175">
    <property type="entry name" value="RNA_CPDase"/>
</dbReference>
<dbReference type="GO" id="GO:0016874">
    <property type="term" value="F:ligase activity"/>
    <property type="evidence" value="ECO:0007669"/>
    <property type="project" value="UniProtKB-KW"/>
</dbReference>
<dbReference type="HAMAP" id="MF_01940">
    <property type="entry name" value="RNA_CPDase"/>
    <property type="match status" value="1"/>
</dbReference>
<feature type="domain" description="Phosphoesterase HXTX" evidence="3">
    <location>
        <begin position="90"/>
        <end position="162"/>
    </location>
</feature>
<dbReference type="InterPro" id="IPR014051">
    <property type="entry name" value="Phosphoesterase_HXTX"/>
</dbReference>
<dbReference type="Gene3D" id="3.90.1140.10">
    <property type="entry name" value="Cyclic phosphodiesterase"/>
    <property type="match status" value="1"/>
</dbReference>